<evidence type="ECO:0000313" key="2">
    <source>
        <dbReference type="EMBL" id="PBK65317.1"/>
    </source>
</evidence>
<dbReference type="AlphaFoldDB" id="A0A2H3BL87"/>
<evidence type="ECO:0008006" key="4">
    <source>
        <dbReference type="Google" id="ProtNLM"/>
    </source>
</evidence>
<reference evidence="3" key="1">
    <citation type="journal article" date="2017" name="Nat. Ecol. Evol.">
        <title>Genome expansion and lineage-specific genetic innovations in the forest pathogenic fungi Armillaria.</title>
        <authorList>
            <person name="Sipos G."/>
            <person name="Prasanna A.N."/>
            <person name="Walter M.C."/>
            <person name="O'Connor E."/>
            <person name="Balint B."/>
            <person name="Krizsan K."/>
            <person name="Kiss B."/>
            <person name="Hess J."/>
            <person name="Varga T."/>
            <person name="Slot J."/>
            <person name="Riley R."/>
            <person name="Boka B."/>
            <person name="Rigling D."/>
            <person name="Barry K."/>
            <person name="Lee J."/>
            <person name="Mihaltcheva S."/>
            <person name="LaButti K."/>
            <person name="Lipzen A."/>
            <person name="Waldron R."/>
            <person name="Moloney N.M."/>
            <person name="Sperisen C."/>
            <person name="Kredics L."/>
            <person name="Vagvoelgyi C."/>
            <person name="Patrignani A."/>
            <person name="Fitzpatrick D."/>
            <person name="Nagy I."/>
            <person name="Doyle S."/>
            <person name="Anderson J.B."/>
            <person name="Grigoriev I.V."/>
            <person name="Gueldener U."/>
            <person name="Muensterkoetter M."/>
            <person name="Nagy L.G."/>
        </authorList>
    </citation>
    <scope>NUCLEOTIDE SEQUENCE [LARGE SCALE GENOMIC DNA]</scope>
    <source>
        <strain evidence="3">28-4</strain>
    </source>
</reference>
<gene>
    <name evidence="2" type="ORF">ARMSODRAFT_441359</name>
</gene>
<dbReference type="STRING" id="1076256.A0A2H3BL87"/>
<sequence>MLLSAYCPRCNYNRQHVLSPDYNILAPLRMYELLNSNGPPFRAERVHLENAIIQSHGALAKLQDQITEARAVLDGLLEEEACVQDTIESCKTIIHPIRGIPEDIIREFFVASLDTDRERKDSLDGKFAPLVLSQVCRDWRAIALSMCRLWSSIRLDFDLYRSDMACLYLLQTYLLRSGMHDITLSIHSNTDLSKSHLIPVLILSAPRWTDLSLSIIHKSIHTFFTARGTFHRLSRLSLEVIGPIPRARGNSAKCTFDAFEYAPELRSFTLQRMCAAVEEISLPWFQLNEYAGDDWMSSYIDIFKRAPDMERASLQCDAESEYDDEDHPSLSHQGVRVLHLHEAEDPSNSRILSEGGIVRLLSYLEFPALDSLSMSYRHTSIQIPHTLRGSTASSLTSLSIDAPFVITAKAQANLLGLLQTTPFLSNLSMSCRFAPEGDENEGIFLGLNANTHPDVLPNLSALTIRFIVNLQPCLSPLFIDMVHSRRHASLHGQHCGHFVSLHLLLFCRLMLMRLHAGRGCAMKVSLHSASVHSRSSFELYAIKVAPIVFYTMTVLVLFKLNLSQWEGCRTSRNDNRARRTSDNNGEDEKNLAESSFKGSENLR</sequence>
<name>A0A2H3BL87_9AGAR</name>
<dbReference type="EMBL" id="KZ293446">
    <property type="protein sequence ID" value="PBK65317.1"/>
    <property type="molecule type" value="Genomic_DNA"/>
</dbReference>
<feature type="region of interest" description="Disordered" evidence="1">
    <location>
        <begin position="573"/>
        <end position="603"/>
    </location>
</feature>
<proteinExistence type="predicted"/>
<protein>
    <recommendedName>
        <fullName evidence="4">F-box domain-containing protein</fullName>
    </recommendedName>
</protein>
<organism evidence="2 3">
    <name type="scientific">Armillaria solidipes</name>
    <dbReference type="NCBI Taxonomy" id="1076256"/>
    <lineage>
        <taxon>Eukaryota</taxon>
        <taxon>Fungi</taxon>
        <taxon>Dikarya</taxon>
        <taxon>Basidiomycota</taxon>
        <taxon>Agaricomycotina</taxon>
        <taxon>Agaricomycetes</taxon>
        <taxon>Agaricomycetidae</taxon>
        <taxon>Agaricales</taxon>
        <taxon>Marasmiineae</taxon>
        <taxon>Physalacriaceae</taxon>
        <taxon>Armillaria</taxon>
    </lineage>
</organism>
<accession>A0A2H3BL87</accession>
<evidence type="ECO:0000313" key="3">
    <source>
        <dbReference type="Proteomes" id="UP000218334"/>
    </source>
</evidence>
<feature type="compositionally biased region" description="Polar residues" evidence="1">
    <location>
        <begin position="592"/>
        <end position="603"/>
    </location>
</feature>
<dbReference type="Proteomes" id="UP000218334">
    <property type="component" value="Unassembled WGS sequence"/>
</dbReference>
<feature type="compositionally biased region" description="Basic and acidic residues" evidence="1">
    <location>
        <begin position="573"/>
        <end position="591"/>
    </location>
</feature>
<keyword evidence="3" id="KW-1185">Reference proteome</keyword>
<evidence type="ECO:0000256" key="1">
    <source>
        <dbReference type="SAM" id="MobiDB-lite"/>
    </source>
</evidence>